<dbReference type="SUPFAM" id="SSF55874">
    <property type="entry name" value="ATPase domain of HSP90 chaperone/DNA topoisomerase II/histidine kinase"/>
    <property type="match status" value="1"/>
</dbReference>
<dbReference type="SMART" id="SM00091">
    <property type="entry name" value="PAS"/>
    <property type="match status" value="2"/>
</dbReference>
<dbReference type="InterPro" id="IPR011712">
    <property type="entry name" value="Sig_transdc_His_kin_sub3_dim/P"/>
</dbReference>
<evidence type="ECO:0000313" key="6">
    <source>
        <dbReference type="Proteomes" id="UP000614410"/>
    </source>
</evidence>
<evidence type="ECO:0000313" key="5">
    <source>
        <dbReference type="EMBL" id="MBJ7608949.1"/>
    </source>
</evidence>
<dbReference type="CDD" id="cd16917">
    <property type="entry name" value="HATPase_UhpB-NarQ-NarX-like"/>
    <property type="match status" value="1"/>
</dbReference>
<proteinExistence type="predicted"/>
<sequence>MAVLTGRGFLARAVQLADVLADGIVVVDAAGTIVSVNARLMEMTSHSEADLVGSSVDCLVPAARRGSHRGHRTSFTAEPVVRPMGTGLDIACLRSDGSSFPADIALSPIHLDGEMYVVATVHDATRGRAIEDARREVEERFRLLVESASGLAIFMLDTEGRVSTWNIGAQRLKGYERDEIIGQPISVFYTPKDIAAEEPARLLAEAVACGRAENFGWRVRKDGSRFQASVTITASLDGGDRLRGFTKIVRDNSVALQARDALERLHLLEQREHFGRDLHDGAIQAMFAVGMGLQAVLPQVDSPAVAERLEQSVRALDDAITELRGFIVGLDTDLTPAGARQELERLASDLRSRSGIEVMERIDPTALPAVASRGRDLLLVAREAMSNVERHSGASSCVLSLRPAARNTVELMVQDNGVGFDPSMPSHGLGLNNARSRADEMDAEYMIDTSPAGTTMTLRIPVDG</sequence>
<feature type="domain" description="PAS" evidence="4">
    <location>
        <begin position="9"/>
        <end position="55"/>
    </location>
</feature>
<dbReference type="InterPro" id="IPR003594">
    <property type="entry name" value="HATPase_dom"/>
</dbReference>
<dbReference type="Pfam" id="PF13426">
    <property type="entry name" value="PAS_9"/>
    <property type="match status" value="1"/>
</dbReference>
<gene>
    <name evidence="5" type="ORF">JF887_05905</name>
</gene>
<keyword evidence="1" id="KW-0808">Transferase</keyword>
<evidence type="ECO:0000256" key="2">
    <source>
        <dbReference type="ARBA" id="ARBA00022777"/>
    </source>
</evidence>
<dbReference type="SMART" id="SM00387">
    <property type="entry name" value="HATPase_c"/>
    <property type="match status" value="1"/>
</dbReference>
<dbReference type="CDD" id="cd00130">
    <property type="entry name" value="PAS"/>
    <property type="match status" value="2"/>
</dbReference>
<accession>A0A934NJ58</accession>
<dbReference type="AlphaFoldDB" id="A0A934NJ58"/>
<evidence type="ECO:0000256" key="1">
    <source>
        <dbReference type="ARBA" id="ARBA00022679"/>
    </source>
</evidence>
<dbReference type="GO" id="GO:0046983">
    <property type="term" value="F:protein dimerization activity"/>
    <property type="evidence" value="ECO:0007669"/>
    <property type="project" value="InterPro"/>
</dbReference>
<dbReference type="NCBIfam" id="TIGR00229">
    <property type="entry name" value="sensory_box"/>
    <property type="match status" value="2"/>
</dbReference>
<dbReference type="Pfam" id="PF07730">
    <property type="entry name" value="HisKA_3"/>
    <property type="match status" value="1"/>
</dbReference>
<dbReference type="InterPro" id="IPR000014">
    <property type="entry name" value="PAS"/>
</dbReference>
<dbReference type="SUPFAM" id="SSF55785">
    <property type="entry name" value="PYP-like sensor domain (PAS domain)"/>
    <property type="match status" value="2"/>
</dbReference>
<dbReference type="Gene3D" id="3.30.450.20">
    <property type="entry name" value="PAS domain"/>
    <property type="match status" value="2"/>
</dbReference>
<dbReference type="Pfam" id="PF02518">
    <property type="entry name" value="HATPase_c"/>
    <property type="match status" value="1"/>
</dbReference>
<dbReference type="Proteomes" id="UP000614410">
    <property type="component" value="Unassembled WGS sequence"/>
</dbReference>
<dbReference type="Gene3D" id="1.20.5.1930">
    <property type="match status" value="1"/>
</dbReference>
<dbReference type="Gene3D" id="3.30.565.10">
    <property type="entry name" value="Histidine kinase-like ATPase, C-terminal domain"/>
    <property type="match status" value="1"/>
</dbReference>
<evidence type="ECO:0000256" key="3">
    <source>
        <dbReference type="ARBA" id="ARBA00023012"/>
    </source>
</evidence>
<dbReference type="InterPro" id="IPR035965">
    <property type="entry name" value="PAS-like_dom_sf"/>
</dbReference>
<dbReference type="GO" id="GO:0000155">
    <property type="term" value="F:phosphorelay sensor kinase activity"/>
    <property type="evidence" value="ECO:0007669"/>
    <property type="project" value="InterPro"/>
</dbReference>
<reference evidence="5 6" key="1">
    <citation type="submission" date="2020-10" db="EMBL/GenBank/DDBJ databases">
        <title>Ca. Dormibacterota MAGs.</title>
        <authorList>
            <person name="Montgomery K."/>
        </authorList>
    </citation>
    <scope>NUCLEOTIDE SEQUENCE [LARGE SCALE GENOMIC DNA]</scope>
    <source>
        <strain evidence="5">Mitchell_Peninsula_5</strain>
    </source>
</reference>
<dbReference type="GO" id="GO:0006355">
    <property type="term" value="P:regulation of DNA-templated transcription"/>
    <property type="evidence" value="ECO:0007669"/>
    <property type="project" value="InterPro"/>
</dbReference>
<dbReference type="InterPro" id="IPR013767">
    <property type="entry name" value="PAS_fold"/>
</dbReference>
<organism evidence="5 6">
    <name type="scientific">Candidatus Amunia macphersoniae</name>
    <dbReference type="NCBI Taxonomy" id="3127014"/>
    <lineage>
        <taxon>Bacteria</taxon>
        <taxon>Bacillati</taxon>
        <taxon>Candidatus Dormiibacterota</taxon>
        <taxon>Candidatus Dormibacteria</taxon>
        <taxon>Candidatus Aeolococcales</taxon>
        <taxon>Candidatus Aeolococcaceae</taxon>
        <taxon>Candidatus Amunia</taxon>
    </lineage>
</organism>
<dbReference type="PROSITE" id="PS50112">
    <property type="entry name" value="PAS"/>
    <property type="match status" value="2"/>
</dbReference>
<dbReference type="EMBL" id="JAEKNN010000026">
    <property type="protein sequence ID" value="MBJ7608949.1"/>
    <property type="molecule type" value="Genomic_DNA"/>
</dbReference>
<dbReference type="InterPro" id="IPR036890">
    <property type="entry name" value="HATPase_C_sf"/>
</dbReference>
<dbReference type="GO" id="GO:0016020">
    <property type="term" value="C:membrane"/>
    <property type="evidence" value="ECO:0007669"/>
    <property type="project" value="InterPro"/>
</dbReference>
<protein>
    <submittedName>
        <fullName evidence="5">PAS domain S-box protein</fullName>
    </submittedName>
</protein>
<evidence type="ECO:0000259" key="4">
    <source>
        <dbReference type="PROSITE" id="PS50112"/>
    </source>
</evidence>
<keyword evidence="3" id="KW-0902">Two-component regulatory system</keyword>
<dbReference type="InterPro" id="IPR050482">
    <property type="entry name" value="Sensor_HK_TwoCompSys"/>
</dbReference>
<dbReference type="PANTHER" id="PTHR24421:SF61">
    <property type="entry name" value="OXYGEN SENSOR HISTIDINE KINASE NREB"/>
    <property type="match status" value="1"/>
</dbReference>
<feature type="domain" description="PAS" evidence="4">
    <location>
        <begin position="137"/>
        <end position="193"/>
    </location>
</feature>
<dbReference type="PANTHER" id="PTHR24421">
    <property type="entry name" value="NITRATE/NITRITE SENSOR PROTEIN NARX-RELATED"/>
    <property type="match status" value="1"/>
</dbReference>
<keyword evidence="2" id="KW-0418">Kinase</keyword>
<name>A0A934NJ58_9BACT</name>
<comment type="caution">
    <text evidence="5">The sequence shown here is derived from an EMBL/GenBank/DDBJ whole genome shotgun (WGS) entry which is preliminary data.</text>
</comment>
<dbReference type="Pfam" id="PF00989">
    <property type="entry name" value="PAS"/>
    <property type="match status" value="1"/>
</dbReference>